<accession>A0A0H2RFS7</accession>
<sequence length="144" mass="16196">MGSRNPIRLRDGEVANQSYAVFYLQGRVSARYGGRTSGNGGQSASGEDGQKRQAGMQGDGEPEATHNRFSWIISPKPYQFFPSNIRISIYFASVPASRARASGRRDLQPRHSHRRPPLSFQPPPSPLWTRPRCRQVHRRVIVPL</sequence>
<organism evidence="2 3">
    <name type="scientific">Schizopora paradoxa</name>
    <dbReference type="NCBI Taxonomy" id="27342"/>
    <lineage>
        <taxon>Eukaryota</taxon>
        <taxon>Fungi</taxon>
        <taxon>Dikarya</taxon>
        <taxon>Basidiomycota</taxon>
        <taxon>Agaricomycotina</taxon>
        <taxon>Agaricomycetes</taxon>
        <taxon>Hymenochaetales</taxon>
        <taxon>Schizoporaceae</taxon>
        <taxon>Schizopora</taxon>
    </lineage>
</organism>
<evidence type="ECO:0000313" key="2">
    <source>
        <dbReference type="EMBL" id="KLO10674.1"/>
    </source>
</evidence>
<proteinExistence type="predicted"/>
<dbReference type="AlphaFoldDB" id="A0A0H2RFS7"/>
<gene>
    <name evidence="2" type="ORF">SCHPADRAFT_507647</name>
</gene>
<evidence type="ECO:0000313" key="3">
    <source>
        <dbReference type="Proteomes" id="UP000053477"/>
    </source>
</evidence>
<dbReference type="EMBL" id="KQ086020">
    <property type="protein sequence ID" value="KLO10674.1"/>
    <property type="molecule type" value="Genomic_DNA"/>
</dbReference>
<dbReference type="Proteomes" id="UP000053477">
    <property type="component" value="Unassembled WGS sequence"/>
</dbReference>
<name>A0A0H2RFS7_9AGAM</name>
<keyword evidence="3" id="KW-1185">Reference proteome</keyword>
<feature type="region of interest" description="Disordered" evidence="1">
    <location>
        <begin position="99"/>
        <end position="129"/>
    </location>
</feature>
<protein>
    <submittedName>
        <fullName evidence="2">Uncharacterized protein</fullName>
    </submittedName>
</protein>
<feature type="region of interest" description="Disordered" evidence="1">
    <location>
        <begin position="33"/>
        <end position="66"/>
    </location>
</feature>
<reference evidence="2 3" key="1">
    <citation type="submission" date="2015-04" db="EMBL/GenBank/DDBJ databases">
        <title>Complete genome sequence of Schizopora paradoxa KUC8140, a cosmopolitan wood degrader in East Asia.</title>
        <authorList>
            <consortium name="DOE Joint Genome Institute"/>
            <person name="Min B."/>
            <person name="Park H."/>
            <person name="Jang Y."/>
            <person name="Kim J.-J."/>
            <person name="Kim K.H."/>
            <person name="Pangilinan J."/>
            <person name="Lipzen A."/>
            <person name="Riley R."/>
            <person name="Grigoriev I.V."/>
            <person name="Spatafora J.W."/>
            <person name="Choi I.-G."/>
        </authorList>
    </citation>
    <scope>NUCLEOTIDE SEQUENCE [LARGE SCALE GENOMIC DNA]</scope>
    <source>
        <strain evidence="2 3">KUC8140</strain>
    </source>
</reference>
<evidence type="ECO:0000256" key="1">
    <source>
        <dbReference type="SAM" id="MobiDB-lite"/>
    </source>
</evidence>
<dbReference type="InParanoid" id="A0A0H2RFS7"/>